<sequence>MVYRFEGTLTSLKRLCLRRTSQSFDGRKRSGVAKAAHLFDWVVNPVARQPETLGTMTDVSACGVLYYQKNNFESLQGKRLTRNKARLWENKYELNSAVNW</sequence>
<keyword evidence="2" id="KW-1185">Reference proteome</keyword>
<evidence type="ECO:0008006" key="3">
    <source>
        <dbReference type="Google" id="ProtNLM"/>
    </source>
</evidence>
<accession>A0AAV4QY36</accession>
<name>A0AAV4QY36_CAEEX</name>
<reference evidence="1 2" key="1">
    <citation type="submission" date="2021-06" db="EMBL/GenBank/DDBJ databases">
        <title>Caerostris extrusa draft genome.</title>
        <authorList>
            <person name="Kono N."/>
            <person name="Arakawa K."/>
        </authorList>
    </citation>
    <scope>NUCLEOTIDE SEQUENCE [LARGE SCALE GENOMIC DNA]</scope>
</reference>
<evidence type="ECO:0000313" key="1">
    <source>
        <dbReference type="EMBL" id="GIY13040.1"/>
    </source>
</evidence>
<dbReference type="Proteomes" id="UP001054945">
    <property type="component" value="Unassembled WGS sequence"/>
</dbReference>
<dbReference type="EMBL" id="BPLR01006886">
    <property type="protein sequence ID" value="GIY13040.1"/>
    <property type="molecule type" value="Genomic_DNA"/>
</dbReference>
<protein>
    <recommendedName>
        <fullName evidence="3">PilZ domain-containing protein</fullName>
    </recommendedName>
</protein>
<dbReference type="AlphaFoldDB" id="A0AAV4QY36"/>
<comment type="caution">
    <text evidence="1">The sequence shown here is derived from an EMBL/GenBank/DDBJ whole genome shotgun (WGS) entry which is preliminary data.</text>
</comment>
<organism evidence="1 2">
    <name type="scientific">Caerostris extrusa</name>
    <name type="common">Bark spider</name>
    <name type="synonym">Caerostris bankana</name>
    <dbReference type="NCBI Taxonomy" id="172846"/>
    <lineage>
        <taxon>Eukaryota</taxon>
        <taxon>Metazoa</taxon>
        <taxon>Ecdysozoa</taxon>
        <taxon>Arthropoda</taxon>
        <taxon>Chelicerata</taxon>
        <taxon>Arachnida</taxon>
        <taxon>Araneae</taxon>
        <taxon>Araneomorphae</taxon>
        <taxon>Entelegynae</taxon>
        <taxon>Araneoidea</taxon>
        <taxon>Araneidae</taxon>
        <taxon>Caerostris</taxon>
    </lineage>
</organism>
<gene>
    <name evidence="1" type="ORF">CEXT_188101</name>
</gene>
<evidence type="ECO:0000313" key="2">
    <source>
        <dbReference type="Proteomes" id="UP001054945"/>
    </source>
</evidence>
<proteinExistence type="predicted"/>